<comment type="caution">
    <text evidence="2">The sequence shown here is derived from an EMBL/GenBank/DDBJ whole genome shotgun (WGS) entry which is preliminary data.</text>
</comment>
<dbReference type="AlphaFoldDB" id="A0A011QMV1"/>
<feature type="region of interest" description="Disordered" evidence="1">
    <location>
        <begin position="189"/>
        <end position="219"/>
    </location>
</feature>
<dbReference type="STRING" id="1454004.AW11_00509"/>
<organism evidence="2 3">
    <name type="scientific">Accumulibacter regalis</name>
    <dbReference type="NCBI Taxonomy" id="522306"/>
    <lineage>
        <taxon>Bacteria</taxon>
        <taxon>Pseudomonadati</taxon>
        <taxon>Pseudomonadota</taxon>
        <taxon>Betaproteobacteria</taxon>
        <taxon>Candidatus Accumulibacter</taxon>
    </lineage>
</organism>
<feature type="compositionally biased region" description="Low complexity" evidence="1">
    <location>
        <begin position="202"/>
        <end position="219"/>
    </location>
</feature>
<proteinExistence type="predicted"/>
<evidence type="ECO:0000256" key="1">
    <source>
        <dbReference type="SAM" id="MobiDB-lite"/>
    </source>
</evidence>
<protein>
    <submittedName>
        <fullName evidence="2">Uncharacterized protein</fullName>
    </submittedName>
</protein>
<feature type="region of interest" description="Disordered" evidence="1">
    <location>
        <begin position="145"/>
        <end position="173"/>
    </location>
</feature>
<dbReference type="EMBL" id="JEMY01000004">
    <property type="protein sequence ID" value="EXI90652.1"/>
    <property type="molecule type" value="Genomic_DNA"/>
</dbReference>
<feature type="region of interest" description="Disordered" evidence="1">
    <location>
        <begin position="31"/>
        <end position="66"/>
    </location>
</feature>
<evidence type="ECO:0000313" key="2">
    <source>
        <dbReference type="EMBL" id="EXI90652.1"/>
    </source>
</evidence>
<evidence type="ECO:0000313" key="3">
    <source>
        <dbReference type="Proteomes" id="UP000022141"/>
    </source>
</evidence>
<sequence>MLLLKWLYTLSPDWLFFQPINTLGSVLTRLPGSPPPAARNLRGGTTRYPRPAAQKPEGYEPSRSQCQSRRRDAPCLVSWLEENCDRGQVIVAFIGEHGVLRGTVASAAAPNRRERPPSAGARHCAPCTQTGRRCRIAASKPKRVASGRCAQSLAKPGSEGFPTTSGNGHGPLSSRAHYLLSHTFLRGEEYGQDSFPRSASGSAPPQTSPAMAAAAPSRA</sequence>
<name>A0A011QMV1_ACCRE</name>
<gene>
    <name evidence="2" type="ORF">AW11_00509</name>
</gene>
<reference evidence="2" key="1">
    <citation type="submission" date="2014-02" db="EMBL/GenBank/DDBJ databases">
        <title>Expanding our view of genomic diversity in Candidatus Accumulibacter clades.</title>
        <authorList>
            <person name="Skennerton C.T."/>
            <person name="Barr J.J."/>
            <person name="Slater F.R."/>
            <person name="Bond P.L."/>
            <person name="Tyson G.W."/>
        </authorList>
    </citation>
    <scope>NUCLEOTIDE SEQUENCE [LARGE SCALE GENOMIC DNA]</scope>
</reference>
<dbReference type="Proteomes" id="UP000022141">
    <property type="component" value="Unassembled WGS sequence"/>
</dbReference>
<accession>A0A011QMV1</accession>
<keyword evidence="3" id="KW-1185">Reference proteome</keyword>